<evidence type="ECO:0000313" key="14">
    <source>
        <dbReference type="Proteomes" id="UP000070444"/>
    </source>
</evidence>
<dbReference type="GO" id="GO:0005829">
    <property type="term" value="C:cytosol"/>
    <property type="evidence" value="ECO:0007669"/>
    <property type="project" value="EnsemblFungi"/>
</dbReference>
<comment type="catalytic activity">
    <reaction evidence="10">
        <text>N-terminal L-alanyl-L-prolyl-L-lysyl-[protein] + 3 S-adenosyl-L-methionine = N-terminal N,N,N-trimethyl-L-alanyl-L-prolyl-L-lysyl-[protein] + 3 S-adenosyl-L-homocysteine + 3 H(+)</text>
        <dbReference type="Rhea" id="RHEA:54712"/>
        <dbReference type="Rhea" id="RHEA-COMP:13785"/>
        <dbReference type="Rhea" id="RHEA-COMP:13971"/>
        <dbReference type="ChEBI" id="CHEBI:15378"/>
        <dbReference type="ChEBI" id="CHEBI:57856"/>
        <dbReference type="ChEBI" id="CHEBI:59789"/>
        <dbReference type="ChEBI" id="CHEBI:138057"/>
        <dbReference type="ChEBI" id="CHEBI:138315"/>
        <dbReference type="EC" id="2.1.1.244"/>
    </reaction>
</comment>
<evidence type="ECO:0000256" key="2">
    <source>
        <dbReference type="ARBA" id="ARBA00022603"/>
    </source>
</evidence>
<keyword evidence="4 12" id="KW-0949">S-adenosyl-L-methionine</keyword>
<dbReference type="CDD" id="cd02440">
    <property type="entry name" value="AdoMet_MTases"/>
    <property type="match status" value="1"/>
</dbReference>
<dbReference type="EMBL" id="KQ964457">
    <property type="protein sequence ID" value="KXN72219.1"/>
    <property type="molecule type" value="Genomic_DNA"/>
</dbReference>
<proteinExistence type="inferred from homology"/>
<evidence type="ECO:0000256" key="4">
    <source>
        <dbReference type="ARBA" id="ARBA00022691"/>
    </source>
</evidence>
<feature type="binding site" evidence="12">
    <location>
        <position position="75"/>
    </location>
    <ligand>
        <name>S-adenosyl-L-methionine</name>
        <dbReference type="ChEBI" id="CHEBI:59789"/>
    </ligand>
</feature>
<dbReference type="GO" id="GO:0071885">
    <property type="term" value="F:N-terminal protein N-methyltransferase activity"/>
    <property type="evidence" value="ECO:0007669"/>
    <property type="project" value="UniProtKB-EC"/>
</dbReference>
<dbReference type="SUPFAM" id="SSF53335">
    <property type="entry name" value="S-adenosyl-L-methionine-dependent methyltransferases"/>
    <property type="match status" value="1"/>
</dbReference>
<name>A0A137PB34_CONC2</name>
<feature type="binding site" evidence="12">
    <location>
        <begin position="123"/>
        <end position="124"/>
    </location>
    <ligand>
        <name>S-adenosyl-L-methionine</name>
        <dbReference type="ChEBI" id="CHEBI:59789"/>
    </ligand>
</feature>
<dbReference type="STRING" id="796925.A0A137PB34"/>
<feature type="binding site" evidence="12">
    <location>
        <position position="139"/>
    </location>
    <ligand>
        <name>S-adenosyl-L-methionine</name>
        <dbReference type="ChEBI" id="CHEBI:59789"/>
    </ligand>
</feature>
<dbReference type="OMA" id="PVRMYCL"/>
<dbReference type="OrthoDB" id="1298661at2759"/>
<dbReference type="FunFam" id="3.40.50.150:FF:000025">
    <property type="entry name" value="N-terminal Xaa-Pro-Lys N-methyltransferase 1"/>
    <property type="match status" value="1"/>
</dbReference>
<dbReference type="PANTHER" id="PTHR12753">
    <property type="entry name" value="AD-003 - RELATED"/>
    <property type="match status" value="1"/>
</dbReference>
<accession>A0A137PB34</accession>
<comment type="catalytic activity">
    <reaction evidence="8">
        <text>N-terminal L-seryl-L-prolyl-L-lysyl-[protein] + 3 S-adenosyl-L-methionine = N-terminal N,N,N-trimethyl-L-seryl-L-prolyl-L-lysyl-[protein] + 3 S-adenosyl-L-homocysteine + 3 H(+)</text>
        <dbReference type="Rhea" id="RHEA:54724"/>
        <dbReference type="Rhea" id="RHEA-COMP:13789"/>
        <dbReference type="Rhea" id="RHEA-COMP:13973"/>
        <dbReference type="ChEBI" id="CHEBI:15378"/>
        <dbReference type="ChEBI" id="CHEBI:57856"/>
        <dbReference type="ChEBI" id="CHEBI:59789"/>
        <dbReference type="ChEBI" id="CHEBI:138061"/>
        <dbReference type="ChEBI" id="CHEBI:138317"/>
        <dbReference type="EC" id="2.1.1.244"/>
    </reaction>
</comment>
<evidence type="ECO:0000256" key="3">
    <source>
        <dbReference type="ARBA" id="ARBA00022679"/>
    </source>
</evidence>
<reference evidence="13 14" key="1">
    <citation type="journal article" date="2015" name="Genome Biol. Evol.">
        <title>Phylogenomic analyses indicate that early fungi evolved digesting cell walls of algal ancestors of land plants.</title>
        <authorList>
            <person name="Chang Y."/>
            <person name="Wang S."/>
            <person name="Sekimoto S."/>
            <person name="Aerts A.L."/>
            <person name="Choi C."/>
            <person name="Clum A."/>
            <person name="LaButti K.M."/>
            <person name="Lindquist E.A."/>
            <person name="Yee Ngan C."/>
            <person name="Ohm R.A."/>
            <person name="Salamov A.A."/>
            <person name="Grigoriev I.V."/>
            <person name="Spatafora J.W."/>
            <person name="Berbee M.L."/>
        </authorList>
    </citation>
    <scope>NUCLEOTIDE SEQUENCE [LARGE SCALE GENOMIC DNA]</scope>
    <source>
        <strain evidence="13 14">NRRL 28638</strain>
    </source>
</reference>
<dbReference type="AlphaFoldDB" id="A0A137PB34"/>
<organism evidence="13 14">
    <name type="scientific">Conidiobolus coronatus (strain ATCC 28846 / CBS 209.66 / NRRL 28638)</name>
    <name type="common">Delacroixia coronata</name>
    <dbReference type="NCBI Taxonomy" id="796925"/>
    <lineage>
        <taxon>Eukaryota</taxon>
        <taxon>Fungi</taxon>
        <taxon>Fungi incertae sedis</taxon>
        <taxon>Zoopagomycota</taxon>
        <taxon>Entomophthoromycotina</taxon>
        <taxon>Entomophthoromycetes</taxon>
        <taxon>Entomophthorales</taxon>
        <taxon>Ancylistaceae</taxon>
        <taxon>Conidiobolus</taxon>
    </lineage>
</organism>
<sequence>MDEGEFKQSIKETWYEDAINYWSSIPSTVDGMLGGLGQLDLPEAFTSRQLLAQLSDKERTPLSTPLELDYALDCGAGIGRVTKNALSHYFKKVDLLEQNPKFLERAPQIVPSEVLGELFPIGLQDFDFPPKRYNCIWLQWVVGHLHDDHFIKFFNKAKAGLKEGGVIIIKDNVSKQGYEMDDEDSSVTRSDAINKELFEKSNLKLVYEKVQPNLPKNLYTVKMYVLTY</sequence>
<dbReference type="PIRSF" id="PIRSF016958">
    <property type="entry name" value="DUF858_MeTrfase_lik"/>
    <property type="match status" value="1"/>
</dbReference>
<evidence type="ECO:0000256" key="1">
    <source>
        <dbReference type="ARBA" id="ARBA00009059"/>
    </source>
</evidence>
<evidence type="ECO:0000256" key="11">
    <source>
        <dbReference type="ARBA" id="ARBA00082558"/>
    </source>
</evidence>
<gene>
    <name evidence="13" type="ORF">CONCODRAFT_69184</name>
</gene>
<evidence type="ECO:0000313" key="13">
    <source>
        <dbReference type="EMBL" id="KXN72219.1"/>
    </source>
</evidence>
<dbReference type="InterPro" id="IPR008576">
    <property type="entry name" value="MeTrfase_NTM1"/>
</dbReference>
<evidence type="ECO:0000256" key="5">
    <source>
        <dbReference type="ARBA" id="ARBA00039112"/>
    </source>
</evidence>
<comment type="similarity">
    <text evidence="1">Belongs to the methyltransferase superfamily. NTM1 family.</text>
</comment>
<dbReference type="GO" id="GO:0002181">
    <property type="term" value="P:cytoplasmic translation"/>
    <property type="evidence" value="ECO:0007669"/>
    <property type="project" value="EnsemblFungi"/>
</dbReference>
<comment type="catalytic activity">
    <reaction evidence="9">
        <text>N-terminal L-prolyl-L-prolyl-L-lysyl-[protein] + 2 S-adenosyl-L-methionine = N-terminal N,N-dimethyl-L-prolyl-L-prolyl-L-lysyl-[protein] + 2 S-adenosyl-L-homocysteine + 2 H(+)</text>
        <dbReference type="Rhea" id="RHEA:54736"/>
        <dbReference type="Rhea" id="RHEA-COMP:13787"/>
        <dbReference type="Rhea" id="RHEA-COMP:13974"/>
        <dbReference type="ChEBI" id="CHEBI:15378"/>
        <dbReference type="ChEBI" id="CHEBI:57856"/>
        <dbReference type="ChEBI" id="CHEBI:59789"/>
        <dbReference type="ChEBI" id="CHEBI:138059"/>
        <dbReference type="ChEBI" id="CHEBI:138318"/>
        <dbReference type="EC" id="2.1.1.244"/>
    </reaction>
</comment>
<evidence type="ECO:0000256" key="8">
    <source>
        <dbReference type="ARBA" id="ARBA00047306"/>
    </source>
</evidence>
<dbReference type="InterPro" id="IPR029063">
    <property type="entry name" value="SAM-dependent_MTases_sf"/>
</dbReference>
<keyword evidence="14" id="KW-1185">Reference proteome</keyword>
<dbReference type="PANTHER" id="PTHR12753:SF0">
    <property type="entry name" value="ALPHA N-TERMINAL PROTEIN METHYLTRANSFERASE 1"/>
    <property type="match status" value="1"/>
</dbReference>
<keyword evidence="2" id="KW-0489">Methyltransferase</keyword>
<evidence type="ECO:0000256" key="6">
    <source>
        <dbReference type="ARBA" id="ARBA00039449"/>
    </source>
</evidence>
<evidence type="ECO:0000256" key="9">
    <source>
        <dbReference type="ARBA" id="ARBA00047885"/>
    </source>
</evidence>
<evidence type="ECO:0000256" key="12">
    <source>
        <dbReference type="PIRSR" id="PIRSR016958-1"/>
    </source>
</evidence>
<protein>
    <recommendedName>
        <fullName evidence="6">Alpha N-terminal protein methyltransferase 1</fullName>
        <ecNumber evidence="5">2.1.1.244</ecNumber>
    </recommendedName>
    <alternativeName>
        <fullName evidence="11">Translation associated element 1</fullName>
    </alternativeName>
    <alternativeName>
        <fullName evidence="7">X-Pro-Lys N-terminal protein methyltransferase 1</fullName>
    </alternativeName>
</protein>
<keyword evidence="3" id="KW-0808">Transferase</keyword>
<dbReference type="Gene3D" id="3.40.50.150">
    <property type="entry name" value="Vaccinia Virus protein VP39"/>
    <property type="match status" value="1"/>
</dbReference>
<evidence type="ECO:0000256" key="7">
    <source>
        <dbReference type="ARBA" id="ARBA00043129"/>
    </source>
</evidence>
<dbReference type="Proteomes" id="UP000070444">
    <property type="component" value="Unassembled WGS sequence"/>
</dbReference>
<dbReference type="Pfam" id="PF05891">
    <property type="entry name" value="Methyltransf_PK"/>
    <property type="match status" value="1"/>
</dbReference>
<evidence type="ECO:0000256" key="10">
    <source>
        <dbReference type="ARBA" id="ARBA00048167"/>
    </source>
</evidence>
<dbReference type="GO" id="GO:0032259">
    <property type="term" value="P:methylation"/>
    <property type="evidence" value="ECO:0007669"/>
    <property type="project" value="UniProtKB-KW"/>
</dbReference>
<feature type="binding site" evidence="12">
    <location>
        <position position="80"/>
    </location>
    <ligand>
        <name>S-adenosyl-L-methionine</name>
        <dbReference type="ChEBI" id="CHEBI:59789"/>
    </ligand>
</feature>
<dbReference type="EC" id="2.1.1.244" evidence="5"/>